<dbReference type="EMBL" id="QXFU01004619">
    <property type="protein sequence ID" value="KAE8967874.1"/>
    <property type="molecule type" value="Genomic_DNA"/>
</dbReference>
<dbReference type="GO" id="GO:0015074">
    <property type="term" value="P:DNA integration"/>
    <property type="evidence" value="ECO:0007669"/>
    <property type="project" value="InterPro"/>
</dbReference>
<feature type="domain" description="Integrase catalytic" evidence="2">
    <location>
        <begin position="574"/>
        <end position="744"/>
    </location>
</feature>
<sequence length="1007" mass="109431">MTSANLTGKLHRWALTLQEFDFEVEYRPGTTNVVADALSRAPTPTAKGLAAVGRRRRARQRAAATTGGTATAGTNNSAMQAPRTSRAVNASVTREPNAHINEGESLRAVPDTGVASTEATRRESAAVVAKDASGGTDGTAVNDTGAGGSGMATRVAESGTKVTLAPKKPRRVVRWSDEAAAARPLTRAAKRRAEDASRMAASAAAKDGAVDEMAVNGAMSETMNDDSVGATAETSDAPSTRAEHGSVTDSATTSKSDGRNPADQRVRSGASVDGGGRGVQKAVSLDGGRVMPTRRDDGRAEATGVSAPTRTEAEVMARRNGGRAGTTSAATRTRTEADVSTRLGGERVVESTDGATPTRTKAKAAAKSGGERTMVGDTTPPVRKKAKRAASPPRGRKVSTAPRQSKTRVVPSPGDDNEQAVHRVGPKPGGDGESTASATVEMNGQRQAAVDEQIRRRAHEPTLQLTDAEITSAHAKSHLVQRLHEAGMHRDMKVERRQGLVLIETTKGRRVILPPELWAVAFKEHHDSVWAGHLRAPHTYARIAQVYWWPDLQQQVRRWVRGCQECGSRKARPREVVPPLRSLRGGEVGDRWALDVAGPLPTSDGGQRYVIAAVEYVTRYAVATTVQQHMADKVAEFLMRHVVLKFGPFRELLTDGAPELTGKAIERPVVLLQAQQTNPVPYRPQMVGLVERFHRTWKDSVSTYMNDDRQQDWDTWVDFAVYAYNSAQHSTVKLSPNELMMGRRLRNPNELLRSTNVGEAGELNEYHRRLLEAMSSSQACADRARAHEQERQAKYYDRKVKRKRTFAPGDRVWMNRPPRGPKASKFVHQWLGPLRVVEPVGYDNLLLEREDTDGEQERFVAHESFLVTYYYPTAMLERAAADIAAQLEYEDAGKREVVAATRAAVRTAAAASPATAAAGSAKRPRRAVGGAATAGEASELFVELRRRRPRNKAGHYVLEYELRPAITGGQRGDASGDDERKWVSAKEYDTLFNADRVVEDSVGREGV</sequence>
<evidence type="ECO:0000313" key="4">
    <source>
        <dbReference type="Proteomes" id="UP000435112"/>
    </source>
</evidence>
<accession>A0A6A3HGL7</accession>
<evidence type="ECO:0000256" key="1">
    <source>
        <dbReference type="SAM" id="MobiDB-lite"/>
    </source>
</evidence>
<comment type="caution">
    <text evidence="3">The sequence shown here is derived from an EMBL/GenBank/DDBJ whole genome shotgun (WGS) entry which is preliminary data.</text>
</comment>
<dbReference type="InterPro" id="IPR001584">
    <property type="entry name" value="Integrase_cat-core"/>
</dbReference>
<dbReference type="InterPro" id="IPR041588">
    <property type="entry name" value="Integrase_H2C2"/>
</dbReference>
<feature type="region of interest" description="Disordered" evidence="1">
    <location>
        <begin position="106"/>
        <end position="152"/>
    </location>
</feature>
<dbReference type="PANTHER" id="PTHR37984">
    <property type="entry name" value="PROTEIN CBG26694"/>
    <property type="match status" value="1"/>
</dbReference>
<gene>
    <name evidence="3" type="ORF">PR002_g27924</name>
</gene>
<dbReference type="Proteomes" id="UP000435112">
    <property type="component" value="Unassembled WGS sequence"/>
</dbReference>
<feature type="compositionally biased region" description="Polar residues" evidence="1">
    <location>
        <begin position="75"/>
        <end position="89"/>
    </location>
</feature>
<organism evidence="3 4">
    <name type="scientific">Phytophthora rubi</name>
    <dbReference type="NCBI Taxonomy" id="129364"/>
    <lineage>
        <taxon>Eukaryota</taxon>
        <taxon>Sar</taxon>
        <taxon>Stramenopiles</taxon>
        <taxon>Oomycota</taxon>
        <taxon>Peronosporomycetes</taxon>
        <taxon>Peronosporales</taxon>
        <taxon>Peronosporaceae</taxon>
        <taxon>Phytophthora</taxon>
    </lineage>
</organism>
<dbReference type="SUPFAM" id="SSF53098">
    <property type="entry name" value="Ribonuclease H-like"/>
    <property type="match status" value="1"/>
</dbReference>
<feature type="region of interest" description="Disordered" evidence="1">
    <location>
        <begin position="56"/>
        <end position="89"/>
    </location>
</feature>
<name>A0A6A3HGL7_9STRA</name>
<dbReference type="PANTHER" id="PTHR37984:SF5">
    <property type="entry name" value="PROTEIN NYNRIN-LIKE"/>
    <property type="match status" value="1"/>
</dbReference>
<feature type="region of interest" description="Disordered" evidence="1">
    <location>
        <begin position="319"/>
        <end position="437"/>
    </location>
</feature>
<feature type="compositionally biased region" description="Basic and acidic residues" evidence="1">
    <location>
        <begin position="333"/>
        <end position="350"/>
    </location>
</feature>
<dbReference type="Gene3D" id="1.10.340.70">
    <property type="match status" value="1"/>
</dbReference>
<dbReference type="InterPro" id="IPR050951">
    <property type="entry name" value="Retrovirus_Pol_polyprotein"/>
</dbReference>
<dbReference type="Pfam" id="PF17921">
    <property type="entry name" value="Integrase_H2C2"/>
    <property type="match status" value="1"/>
</dbReference>
<dbReference type="InterPro" id="IPR012337">
    <property type="entry name" value="RNaseH-like_sf"/>
</dbReference>
<feature type="compositionally biased region" description="Basic and acidic residues" evidence="1">
    <location>
        <begin position="256"/>
        <end position="266"/>
    </location>
</feature>
<protein>
    <recommendedName>
        <fullName evidence="2">Integrase catalytic domain-containing protein</fullName>
    </recommendedName>
</protein>
<dbReference type="AlphaFoldDB" id="A0A6A3HGL7"/>
<evidence type="ECO:0000313" key="3">
    <source>
        <dbReference type="EMBL" id="KAE8967874.1"/>
    </source>
</evidence>
<evidence type="ECO:0000259" key="2">
    <source>
        <dbReference type="PROSITE" id="PS50994"/>
    </source>
</evidence>
<reference evidence="3 4" key="1">
    <citation type="submission" date="2018-09" db="EMBL/GenBank/DDBJ databases">
        <title>Genomic investigation of the strawberry pathogen Phytophthora fragariae indicates pathogenicity is determined by transcriptional variation in three key races.</title>
        <authorList>
            <person name="Adams T.M."/>
            <person name="Armitage A.D."/>
            <person name="Sobczyk M.K."/>
            <person name="Bates H.J."/>
            <person name="Dunwell J.M."/>
            <person name="Nellist C.F."/>
            <person name="Harrison R.J."/>
        </authorList>
    </citation>
    <scope>NUCLEOTIDE SEQUENCE [LARGE SCALE GENOMIC DNA]</scope>
    <source>
        <strain evidence="3 4">SCRP324</strain>
    </source>
</reference>
<proteinExistence type="predicted"/>
<dbReference type="GO" id="GO:0003676">
    <property type="term" value="F:nucleic acid binding"/>
    <property type="evidence" value="ECO:0007669"/>
    <property type="project" value="InterPro"/>
</dbReference>
<feature type="compositionally biased region" description="Low complexity" evidence="1">
    <location>
        <begin position="355"/>
        <end position="367"/>
    </location>
</feature>
<dbReference type="Gene3D" id="3.30.420.10">
    <property type="entry name" value="Ribonuclease H-like superfamily/Ribonuclease H"/>
    <property type="match status" value="1"/>
</dbReference>
<dbReference type="OrthoDB" id="422540at2759"/>
<feature type="compositionally biased region" description="Low complexity" evidence="1">
    <location>
        <begin position="61"/>
        <end position="74"/>
    </location>
</feature>
<feature type="region of interest" description="Disordered" evidence="1">
    <location>
        <begin position="222"/>
        <end position="307"/>
    </location>
</feature>
<dbReference type="InterPro" id="IPR036397">
    <property type="entry name" value="RNaseH_sf"/>
</dbReference>
<dbReference type="PROSITE" id="PS50994">
    <property type="entry name" value="INTEGRASE"/>
    <property type="match status" value="1"/>
</dbReference>